<feature type="transmembrane region" description="Helical" evidence="2">
    <location>
        <begin position="182"/>
        <end position="200"/>
    </location>
</feature>
<feature type="transmembrane region" description="Helical" evidence="2">
    <location>
        <begin position="212"/>
        <end position="237"/>
    </location>
</feature>
<dbReference type="Proteomes" id="UP000008553">
    <property type="component" value="Unassembled WGS sequence"/>
</dbReference>
<comment type="caution">
    <text evidence="3">The sequence shown here is derived from an EMBL/GenBank/DDBJ whole genome shotgun (WGS) entry which is preliminary data.</text>
</comment>
<evidence type="ECO:0000256" key="2">
    <source>
        <dbReference type="SAM" id="Phobius"/>
    </source>
</evidence>
<feature type="region of interest" description="Disordered" evidence="1">
    <location>
        <begin position="84"/>
        <end position="116"/>
    </location>
</feature>
<feature type="non-terminal residue" evidence="3">
    <location>
        <position position="1"/>
    </location>
</feature>
<evidence type="ECO:0000313" key="4">
    <source>
        <dbReference type="Proteomes" id="UP000008553"/>
    </source>
</evidence>
<keyword evidence="2" id="KW-0812">Transmembrane</keyword>
<gene>
    <name evidence="3" type="ORF">PY04796</name>
</gene>
<organism evidence="3 4">
    <name type="scientific">Plasmodium yoelii yoelii</name>
    <dbReference type="NCBI Taxonomy" id="73239"/>
    <lineage>
        <taxon>Eukaryota</taxon>
        <taxon>Sar</taxon>
        <taxon>Alveolata</taxon>
        <taxon>Apicomplexa</taxon>
        <taxon>Aconoidasida</taxon>
        <taxon>Haemosporida</taxon>
        <taxon>Plasmodiidae</taxon>
        <taxon>Plasmodium</taxon>
        <taxon>Plasmodium (Vinckeia)</taxon>
    </lineage>
</organism>
<reference evidence="3 4" key="1">
    <citation type="journal article" date="2002" name="Nature">
        <title>Genome sequence and comparative analysis of the model rodent malaria parasite Plasmodium yoelii yoelii.</title>
        <authorList>
            <person name="Carlton J.M."/>
            <person name="Angiuoli S.V."/>
            <person name="Suh B.B."/>
            <person name="Kooij T.W."/>
            <person name="Pertea M."/>
            <person name="Silva J.C."/>
            <person name="Ermolaeva M.D."/>
            <person name="Allen J.E."/>
            <person name="Selengut J.D."/>
            <person name="Koo H.L."/>
            <person name="Peterson J.D."/>
            <person name="Pop M."/>
            <person name="Kosack D.S."/>
            <person name="Shumway M.F."/>
            <person name="Bidwell S.L."/>
            <person name="Shallom S.J."/>
            <person name="van Aken S.E."/>
            <person name="Riedmuller S.B."/>
            <person name="Feldblyum T.V."/>
            <person name="Cho J.K."/>
            <person name="Quackenbush J."/>
            <person name="Sedegah M."/>
            <person name="Shoaibi A."/>
            <person name="Cummings L.M."/>
            <person name="Florens L."/>
            <person name="Yates J.R."/>
            <person name="Raine J.D."/>
            <person name="Sinden R.E."/>
            <person name="Harris M.A."/>
            <person name="Cunningham D.A."/>
            <person name="Preiser P.R."/>
            <person name="Bergman L.W."/>
            <person name="Vaidya A.B."/>
            <person name="van Lin L.H."/>
            <person name="Janse C.J."/>
            <person name="Waters A.P."/>
            <person name="Smith H.O."/>
            <person name="White O.R."/>
            <person name="Salzberg S.L."/>
            <person name="Venter J.C."/>
            <person name="Fraser C.M."/>
            <person name="Hoffman S.L."/>
            <person name="Gardner M.J."/>
            <person name="Carucci D.J."/>
        </authorList>
    </citation>
    <scope>NUCLEOTIDE SEQUENCE [LARGE SCALE GENOMIC DNA]</scope>
    <source>
        <strain evidence="3 4">17XNL</strain>
    </source>
</reference>
<protein>
    <submittedName>
        <fullName evidence="3">Uncharacterized protein</fullName>
    </submittedName>
</protein>
<feature type="transmembrane region" description="Helical" evidence="2">
    <location>
        <begin position="149"/>
        <end position="167"/>
    </location>
</feature>
<keyword evidence="2" id="KW-0472">Membrane</keyword>
<keyword evidence="2" id="KW-1133">Transmembrane helix</keyword>
<evidence type="ECO:0000313" key="3">
    <source>
        <dbReference type="EMBL" id="EAA16709.1"/>
    </source>
</evidence>
<dbReference type="InParanoid" id="Q7RFB1"/>
<keyword evidence="4" id="KW-1185">Reference proteome</keyword>
<dbReference type="AlphaFoldDB" id="Q7RFB1"/>
<proteinExistence type="predicted"/>
<dbReference type="PaxDb" id="73239-Q7RFB1"/>
<name>Q7RFB1_PLAYO</name>
<dbReference type="EMBL" id="AABL01001479">
    <property type="protein sequence ID" value="EAA16709.1"/>
    <property type="molecule type" value="Genomic_DNA"/>
</dbReference>
<feature type="compositionally biased region" description="Acidic residues" evidence="1">
    <location>
        <begin position="92"/>
        <end position="109"/>
    </location>
</feature>
<sequence>VNNSEHIFKKHNAVVTLSSRINRLLAECGTVSSTNPLSLRRQKEKEFDTESPQTKLEEYINEKDIANLENYIKENINNNSNIIIDGDNANNNDDDNDDDDDDDDEEEEGYSSNYLTHDKRNTLRDDYVPHKGSFLGFNKKKIKKYMTDTHMPSGFLGASTFIIGIPVNQGLNLTNKYAPADIGNYVLTLTGFSYFLRFLYNVFFKTRKNLIFVYFDSFSSYLTLICFFYLINIYFLLKKILQKTYKDRKRNILSLFKTLQ</sequence>
<evidence type="ECO:0000256" key="1">
    <source>
        <dbReference type="SAM" id="MobiDB-lite"/>
    </source>
</evidence>
<accession>Q7RFB1</accession>